<feature type="domain" description="PLD phosphodiesterase" evidence="14">
    <location>
        <begin position="221"/>
        <end position="248"/>
    </location>
</feature>
<evidence type="ECO:0000313" key="16">
    <source>
        <dbReference type="Proteomes" id="UP000003645"/>
    </source>
</evidence>
<dbReference type="EMBL" id="CP011013">
    <property type="protein sequence ID" value="AJT51364.1"/>
    <property type="molecule type" value="Genomic_DNA"/>
</dbReference>
<dbReference type="PANTHER" id="PTHR21248">
    <property type="entry name" value="CARDIOLIPIN SYNTHASE"/>
    <property type="match status" value="1"/>
</dbReference>
<name>A0A0D4CMS0_LIMMU</name>
<dbReference type="AlphaFoldDB" id="A0A0D4CMS0"/>
<keyword evidence="3 12" id="KW-0444">Lipid biosynthesis</keyword>
<dbReference type="STRING" id="1130798.LBLM1_10675"/>
<dbReference type="Proteomes" id="UP000003645">
    <property type="component" value="Chromosome"/>
</dbReference>
<dbReference type="Pfam" id="PF13396">
    <property type="entry name" value="PLDc_N"/>
    <property type="match status" value="1"/>
</dbReference>
<feature type="active site" evidence="12">
    <location>
        <position position="409"/>
    </location>
</feature>
<accession>A0A0D4CMS0</accession>
<comment type="catalytic activity">
    <reaction evidence="12">
        <text>2 a 1,2-diacyl-sn-glycero-3-phospho-(1'-sn-glycerol) = a cardiolipin + glycerol</text>
        <dbReference type="Rhea" id="RHEA:31451"/>
        <dbReference type="ChEBI" id="CHEBI:17754"/>
        <dbReference type="ChEBI" id="CHEBI:62237"/>
        <dbReference type="ChEBI" id="CHEBI:64716"/>
    </reaction>
</comment>
<feature type="active site" evidence="12">
    <location>
        <position position="407"/>
    </location>
</feature>
<evidence type="ECO:0000259" key="14">
    <source>
        <dbReference type="PROSITE" id="PS50035"/>
    </source>
</evidence>
<evidence type="ECO:0000256" key="9">
    <source>
        <dbReference type="ARBA" id="ARBA00023136"/>
    </source>
</evidence>
<keyword evidence="4 12" id="KW-0808">Transferase</keyword>
<evidence type="ECO:0000256" key="4">
    <source>
        <dbReference type="ARBA" id="ARBA00022679"/>
    </source>
</evidence>
<evidence type="ECO:0000256" key="6">
    <source>
        <dbReference type="ARBA" id="ARBA00022737"/>
    </source>
</evidence>
<gene>
    <name evidence="15" type="ORF">LBLM1_10675</name>
</gene>
<feature type="transmembrane region" description="Helical" evidence="12">
    <location>
        <begin position="35"/>
        <end position="59"/>
    </location>
</feature>
<feature type="active site" evidence="12">
    <location>
        <position position="228"/>
    </location>
</feature>
<protein>
    <recommendedName>
        <fullName evidence="12 13">Cardiolipin synthase</fullName>
        <shortName evidence="12">CL synthase</shortName>
        <ecNumber evidence="12 13">2.7.8.-</ecNumber>
    </recommendedName>
</protein>
<feature type="active site" evidence="12">
    <location>
        <position position="226"/>
    </location>
</feature>
<keyword evidence="11 12" id="KW-1208">Phospholipid metabolism</keyword>
<dbReference type="InterPro" id="IPR027379">
    <property type="entry name" value="CLS_N"/>
</dbReference>
<evidence type="ECO:0000256" key="2">
    <source>
        <dbReference type="ARBA" id="ARBA00022475"/>
    </source>
</evidence>
<dbReference type="InterPro" id="IPR022924">
    <property type="entry name" value="Cardiolipin_synthase"/>
</dbReference>
<dbReference type="InterPro" id="IPR025202">
    <property type="entry name" value="PLD-like_dom"/>
</dbReference>
<evidence type="ECO:0000256" key="3">
    <source>
        <dbReference type="ARBA" id="ARBA00022516"/>
    </source>
</evidence>
<evidence type="ECO:0000313" key="15">
    <source>
        <dbReference type="EMBL" id="AJT51364.1"/>
    </source>
</evidence>
<keyword evidence="10 12" id="KW-0594">Phospholipid biosynthesis</keyword>
<dbReference type="HAMAP" id="MF_01916">
    <property type="entry name" value="Cardiolipin_synth_Cls"/>
    <property type="match status" value="1"/>
</dbReference>
<dbReference type="GO" id="GO:0005886">
    <property type="term" value="C:plasma membrane"/>
    <property type="evidence" value="ECO:0007669"/>
    <property type="project" value="UniProtKB-SubCell"/>
</dbReference>
<dbReference type="GO" id="GO:0008808">
    <property type="term" value="F:cardiolipin synthase activity"/>
    <property type="evidence" value="ECO:0007669"/>
    <property type="project" value="UniProtKB-UniRule"/>
</dbReference>
<evidence type="ECO:0000256" key="12">
    <source>
        <dbReference type="HAMAP-Rule" id="MF_01916"/>
    </source>
</evidence>
<dbReference type="HOGENOM" id="CLU_038053_1_1_9"/>
<keyword evidence="16" id="KW-1185">Reference proteome</keyword>
<dbReference type="NCBIfam" id="TIGR04265">
    <property type="entry name" value="bac_cardiolipin"/>
    <property type="match status" value="1"/>
</dbReference>
<evidence type="ECO:0000256" key="8">
    <source>
        <dbReference type="ARBA" id="ARBA00023098"/>
    </source>
</evidence>
<sequence length="489" mass="57033">MLLTTWQIIKLIIWGIIIINEIAALYTVFREKRDIAATWAWLLVLTLIPVLGFILYAFLGRKLPQDKMERIQSQTELELSAALEEQKKQFLDMPRPKKQTMRMYRRTIMLFQSIDNAFLTRHNQVDIYTDGQRLFQKMFDDLSNAQKSIHIEFYTIYNDQIGNQLRTLLEQKAAEGVEVRVLYDSWGSMGVKRSFYDALRQNGGLAEPFLMTHSNLFDFRLNYRDHRKIVTIDGKIGYVGGFNVGDQYLGRLPKFGYWRDTHLRVIGGGVYSLQQRFIRDWNASQRHVQDKIIHYRPYFPPITVKQGNTALQIVSNGPESPLEKIKLGYLRLINAAQDHIWIQTPYLIPDDSVLDALRIAIHSGVDVRIMIPCKPDHPFVYRATQYYARQLANEGATIYFYQNGFLHAKTMVVDGKMASVGSANLDFRSFKLNFEINAFMYDHHITDQLEQIFVNDIRNCKVMTPEMFAAQPVWLRFKQTFSRLFSPIL</sequence>
<evidence type="ECO:0000256" key="13">
    <source>
        <dbReference type="NCBIfam" id="TIGR04265"/>
    </source>
</evidence>
<dbReference type="PROSITE" id="PS50035">
    <property type="entry name" value="PLD"/>
    <property type="match status" value="2"/>
</dbReference>
<dbReference type="EC" id="2.7.8.-" evidence="12 13"/>
<dbReference type="InterPro" id="IPR001736">
    <property type="entry name" value="PLipase_D/transphosphatidylase"/>
</dbReference>
<dbReference type="OrthoDB" id="9762009at2"/>
<comment type="similarity">
    <text evidence="12">Belongs to the phospholipase D family. Cardiolipin synthase subfamily.</text>
</comment>
<keyword evidence="6" id="KW-0677">Repeat</keyword>
<keyword evidence="9 12" id="KW-0472">Membrane</keyword>
<proteinExistence type="inferred from homology"/>
<evidence type="ECO:0000256" key="5">
    <source>
        <dbReference type="ARBA" id="ARBA00022692"/>
    </source>
</evidence>
<feature type="active site" evidence="12">
    <location>
        <position position="414"/>
    </location>
</feature>
<keyword evidence="8 12" id="KW-0443">Lipid metabolism</keyword>
<keyword evidence="5 12" id="KW-0812">Transmembrane</keyword>
<dbReference type="GO" id="GO:0032049">
    <property type="term" value="P:cardiolipin biosynthetic process"/>
    <property type="evidence" value="ECO:0007669"/>
    <property type="project" value="UniProtKB-UniRule"/>
</dbReference>
<comment type="function">
    <text evidence="12">Catalyzes the reversible phosphatidyl group transfer from one phosphatidylglycerol molecule to another to form cardiolipin (CL) (diphosphatidylglycerol) and glycerol.</text>
</comment>
<evidence type="ECO:0000256" key="1">
    <source>
        <dbReference type="ARBA" id="ARBA00004651"/>
    </source>
</evidence>
<feature type="transmembrane region" description="Helical" evidence="12">
    <location>
        <begin position="12"/>
        <end position="29"/>
    </location>
</feature>
<dbReference type="SUPFAM" id="SSF56024">
    <property type="entry name" value="Phospholipase D/nuclease"/>
    <property type="match status" value="2"/>
</dbReference>
<dbReference type="Pfam" id="PF13091">
    <property type="entry name" value="PLDc_2"/>
    <property type="match status" value="2"/>
</dbReference>
<dbReference type="PANTHER" id="PTHR21248:SF22">
    <property type="entry name" value="PHOSPHOLIPASE D"/>
    <property type="match status" value="1"/>
</dbReference>
<dbReference type="Gene3D" id="3.30.870.10">
    <property type="entry name" value="Endonuclease Chain A"/>
    <property type="match status" value="2"/>
</dbReference>
<dbReference type="SMART" id="SM00155">
    <property type="entry name" value="PLDc"/>
    <property type="match status" value="2"/>
</dbReference>
<dbReference type="InterPro" id="IPR030874">
    <property type="entry name" value="Cardiolipin_synth_Firmi"/>
</dbReference>
<organism evidence="15 16">
    <name type="scientific">Limosilactobacillus mucosae LM1</name>
    <dbReference type="NCBI Taxonomy" id="1130798"/>
    <lineage>
        <taxon>Bacteria</taxon>
        <taxon>Bacillati</taxon>
        <taxon>Bacillota</taxon>
        <taxon>Bacilli</taxon>
        <taxon>Lactobacillales</taxon>
        <taxon>Lactobacillaceae</taxon>
        <taxon>Limosilactobacillus</taxon>
    </lineage>
</organism>
<comment type="subcellular location">
    <subcellularLocation>
        <location evidence="1 12">Cell membrane</location>
        <topology evidence="1 12">Multi-pass membrane protein</topology>
    </subcellularLocation>
</comment>
<keyword evidence="2 12" id="KW-1003">Cell membrane</keyword>
<feature type="active site" evidence="12">
    <location>
        <position position="233"/>
    </location>
</feature>
<evidence type="ECO:0000256" key="7">
    <source>
        <dbReference type="ARBA" id="ARBA00022989"/>
    </source>
</evidence>
<dbReference type="CDD" id="cd09112">
    <property type="entry name" value="PLDc_CLS_2"/>
    <property type="match status" value="1"/>
</dbReference>
<evidence type="ECO:0000256" key="10">
    <source>
        <dbReference type="ARBA" id="ARBA00023209"/>
    </source>
</evidence>
<keyword evidence="7 12" id="KW-1133">Transmembrane helix</keyword>
<feature type="domain" description="PLD phosphodiesterase" evidence="14">
    <location>
        <begin position="402"/>
        <end position="429"/>
    </location>
</feature>
<evidence type="ECO:0000256" key="11">
    <source>
        <dbReference type="ARBA" id="ARBA00023264"/>
    </source>
</evidence>
<reference evidence="15 16" key="1">
    <citation type="journal article" date="2012" name="J. Bacteriol.">
        <title>Genome sequence of Lactobacillus mucosae LM1, isolated from piglet feces.</title>
        <authorList>
            <person name="Lee J.H."/>
            <person name="Valeriano V.D."/>
            <person name="Shin Y.R."/>
            <person name="Chae J.P."/>
            <person name="Kim G.B."/>
            <person name="Ham J.S."/>
            <person name="Chun J."/>
            <person name="Kang D.K."/>
        </authorList>
    </citation>
    <scope>NUCLEOTIDE SEQUENCE [LARGE SCALE GENOMIC DNA]</scope>
    <source>
        <strain evidence="15 16">LM1</strain>
    </source>
</reference>
<dbReference type="FunFam" id="3.30.870.10:FF:000014">
    <property type="entry name" value="Cardiolipin synthase"/>
    <property type="match status" value="1"/>
</dbReference>
<dbReference type="CDD" id="cd09110">
    <property type="entry name" value="PLDc_CLS_1"/>
    <property type="match status" value="1"/>
</dbReference>
<dbReference type="RefSeq" id="WP_006500904.1">
    <property type="nucleotide sequence ID" value="NZ_CP011013.1"/>
</dbReference>
<dbReference type="KEGG" id="lmu:LBLM1_10675"/>